<dbReference type="AlphaFoldDB" id="A0A1I7NWM8"/>
<dbReference type="EMBL" id="FPCH01000005">
    <property type="protein sequence ID" value="SFV39077.1"/>
    <property type="molecule type" value="Genomic_DNA"/>
</dbReference>
<keyword evidence="9" id="KW-1185">Reference proteome</keyword>
<keyword evidence="4 6" id="KW-1133">Transmembrane helix</keyword>
<evidence type="ECO:0000256" key="3">
    <source>
        <dbReference type="ARBA" id="ARBA00022692"/>
    </source>
</evidence>
<dbReference type="Proteomes" id="UP000199423">
    <property type="component" value="Unassembled WGS sequence"/>
</dbReference>
<dbReference type="InterPro" id="IPR050448">
    <property type="entry name" value="OpgB/LTA_synthase_biosynth"/>
</dbReference>
<reference evidence="9" key="1">
    <citation type="submission" date="2016-10" db="EMBL/GenBank/DDBJ databases">
        <authorList>
            <person name="Varghese N."/>
            <person name="Submissions S."/>
        </authorList>
    </citation>
    <scope>NUCLEOTIDE SEQUENCE [LARGE SCALE GENOMIC DNA]</scope>
    <source>
        <strain evidence="9">DSM 1565</strain>
    </source>
</reference>
<dbReference type="InterPro" id="IPR000917">
    <property type="entry name" value="Sulfatase_N"/>
</dbReference>
<evidence type="ECO:0000259" key="7">
    <source>
        <dbReference type="Pfam" id="PF00884"/>
    </source>
</evidence>
<protein>
    <submittedName>
        <fullName evidence="8">Sulfatase</fullName>
    </submittedName>
</protein>
<accession>A0A1I7NWM8</accession>
<evidence type="ECO:0000256" key="5">
    <source>
        <dbReference type="ARBA" id="ARBA00023136"/>
    </source>
</evidence>
<feature type="domain" description="Sulfatase N-terminal" evidence="7">
    <location>
        <begin position="252"/>
        <end position="481"/>
    </location>
</feature>
<dbReference type="GO" id="GO:0005886">
    <property type="term" value="C:plasma membrane"/>
    <property type="evidence" value="ECO:0007669"/>
    <property type="project" value="UniProtKB-SubCell"/>
</dbReference>
<keyword evidence="5 6" id="KW-0472">Membrane</keyword>
<evidence type="ECO:0000256" key="6">
    <source>
        <dbReference type="SAM" id="Phobius"/>
    </source>
</evidence>
<sequence length="590" mass="66939">MFCPPTGGLQGDCIPMSVELIDRTGSLTRIGDQPLQRQLSAAAVWYATSAIAASLAYYHWCYEGWLQTIIFAGAITAALICALTFLSRRILFSITLIALLVASIVIASDIKQHYIEMVLHAYDVVFYLTSWSTVVYLWTDHRSMLLALLAMISIALVSGLLLWRLDSSRVPRRFSGGLFVLCVALSVGASYAKGERRNTQFYWDHLYVSSFYSSWSETLETLWKGQLFDALKSQPMPPFKIPTCALQQKPPHIILIHQESVFPPSYFSEINYDHRLDPFFKSFDGRLHKLRVETYGGASWLTEFSVLAGVSSYSFGGMRTFVQSLMQGKIHDAVPQVLARCGYHNSVFYPVPKAFVSNDRFYATVGMPEIFDYRAQGAKRFDERDRFYYANALNDIERHVAVSNSPLFTFVITSATHLPYDKTYEPNVHVSGGGPGTDPEMNEYLRRLALAHMDYDEFRTSLSKRFPNERFLIVQYGDHQPIATRMLLGFDESSFAEDIKLTPESRGLLTYYSVDGVNYRPPSLPEVDVVDVPYLGTIMLQAARLPLPDSYQERLRLLGLCDGRYFTCKKSQEILAFHRRLMDSGLIDAR</sequence>
<feature type="transmembrane region" description="Helical" evidence="6">
    <location>
        <begin position="39"/>
        <end position="58"/>
    </location>
</feature>
<gene>
    <name evidence="8" type="ORF">SAMN04488557_4102</name>
</gene>
<evidence type="ECO:0000256" key="1">
    <source>
        <dbReference type="ARBA" id="ARBA00004651"/>
    </source>
</evidence>
<proteinExistence type="predicted"/>
<keyword evidence="2" id="KW-1003">Cell membrane</keyword>
<keyword evidence="3 6" id="KW-0812">Transmembrane</keyword>
<dbReference type="PANTHER" id="PTHR47371:SF3">
    <property type="entry name" value="PHOSPHOGLYCEROL TRANSFERASE I"/>
    <property type="match status" value="1"/>
</dbReference>
<name>A0A1I7NWM8_9HYPH</name>
<dbReference type="InterPro" id="IPR017850">
    <property type="entry name" value="Alkaline_phosphatase_core_sf"/>
</dbReference>
<evidence type="ECO:0000256" key="4">
    <source>
        <dbReference type="ARBA" id="ARBA00022989"/>
    </source>
</evidence>
<dbReference type="STRING" id="51670.SAMN04488557_4102"/>
<dbReference type="SUPFAM" id="SSF53649">
    <property type="entry name" value="Alkaline phosphatase-like"/>
    <property type="match status" value="1"/>
</dbReference>
<evidence type="ECO:0000313" key="8">
    <source>
        <dbReference type="EMBL" id="SFV39077.1"/>
    </source>
</evidence>
<evidence type="ECO:0000256" key="2">
    <source>
        <dbReference type="ARBA" id="ARBA00022475"/>
    </source>
</evidence>
<feature type="transmembrane region" description="Helical" evidence="6">
    <location>
        <begin position="90"/>
        <end position="107"/>
    </location>
</feature>
<feature type="transmembrane region" description="Helical" evidence="6">
    <location>
        <begin position="145"/>
        <end position="163"/>
    </location>
</feature>
<feature type="transmembrane region" description="Helical" evidence="6">
    <location>
        <begin position="64"/>
        <end position="83"/>
    </location>
</feature>
<evidence type="ECO:0000313" key="9">
    <source>
        <dbReference type="Proteomes" id="UP000199423"/>
    </source>
</evidence>
<dbReference type="Pfam" id="PF00884">
    <property type="entry name" value="Sulfatase"/>
    <property type="match status" value="1"/>
</dbReference>
<dbReference type="PANTHER" id="PTHR47371">
    <property type="entry name" value="LIPOTEICHOIC ACID SYNTHASE"/>
    <property type="match status" value="1"/>
</dbReference>
<comment type="subcellular location">
    <subcellularLocation>
        <location evidence="1">Cell membrane</location>
        <topology evidence="1">Multi-pass membrane protein</topology>
    </subcellularLocation>
</comment>
<feature type="transmembrane region" description="Helical" evidence="6">
    <location>
        <begin position="175"/>
        <end position="192"/>
    </location>
</feature>
<organism evidence="8 9">
    <name type="scientific">Hyphomicrobium facile</name>
    <dbReference type="NCBI Taxonomy" id="51670"/>
    <lineage>
        <taxon>Bacteria</taxon>
        <taxon>Pseudomonadati</taxon>
        <taxon>Pseudomonadota</taxon>
        <taxon>Alphaproteobacteria</taxon>
        <taxon>Hyphomicrobiales</taxon>
        <taxon>Hyphomicrobiaceae</taxon>
        <taxon>Hyphomicrobium</taxon>
    </lineage>
</organism>
<feature type="transmembrane region" description="Helical" evidence="6">
    <location>
        <begin position="119"/>
        <end position="138"/>
    </location>
</feature>
<dbReference type="Gene3D" id="3.40.720.10">
    <property type="entry name" value="Alkaline Phosphatase, subunit A"/>
    <property type="match status" value="1"/>
</dbReference>